<organism evidence="1 2">
    <name type="scientific">Leptolyngbya boryana NIES-2135</name>
    <dbReference type="NCBI Taxonomy" id="1973484"/>
    <lineage>
        <taxon>Bacteria</taxon>
        <taxon>Bacillati</taxon>
        <taxon>Cyanobacteriota</taxon>
        <taxon>Cyanophyceae</taxon>
        <taxon>Leptolyngbyales</taxon>
        <taxon>Leptolyngbyaceae</taxon>
        <taxon>Leptolyngbya group</taxon>
        <taxon>Leptolyngbya</taxon>
    </lineage>
</organism>
<sequence length="121" mass="14126">MSITQKEVVEYLLDLTLRHKLVEQAMASCDCWFTNNGGEIDGWIPQDLEKQFFSHTLVFQRSDWDLIYVDTRLKLLASNGREIGHYRLISTLDGQIDDDYLVLELSKDDWENDRVVTVCII</sequence>
<keyword evidence="2" id="KW-1185">Reference proteome</keyword>
<evidence type="ECO:0000313" key="2">
    <source>
        <dbReference type="Proteomes" id="UP000217895"/>
    </source>
</evidence>
<accession>A0A1Z4JIK0</accession>
<name>A0A1Z4JIK0_LEPBY</name>
<protein>
    <submittedName>
        <fullName evidence="1">Uncharacterized protein</fullName>
    </submittedName>
</protein>
<dbReference type="AlphaFoldDB" id="A0A1Z4JIK0"/>
<dbReference type="EMBL" id="AP018203">
    <property type="protein sequence ID" value="BAY56483.1"/>
    <property type="molecule type" value="Genomic_DNA"/>
</dbReference>
<evidence type="ECO:0000313" key="1">
    <source>
        <dbReference type="EMBL" id="BAY56483.1"/>
    </source>
</evidence>
<gene>
    <name evidence="1" type="ORF">NIES2135_33170</name>
</gene>
<reference evidence="1 2" key="1">
    <citation type="submission" date="2017-06" db="EMBL/GenBank/DDBJ databases">
        <title>Genome sequencing of cyanobaciteial culture collection at National Institute for Environmental Studies (NIES).</title>
        <authorList>
            <person name="Hirose Y."/>
            <person name="Shimura Y."/>
            <person name="Fujisawa T."/>
            <person name="Nakamura Y."/>
            <person name="Kawachi M."/>
        </authorList>
    </citation>
    <scope>NUCLEOTIDE SEQUENCE [LARGE SCALE GENOMIC DNA]</scope>
    <source>
        <strain evidence="1 2">NIES-2135</strain>
    </source>
</reference>
<proteinExistence type="predicted"/>
<dbReference type="Proteomes" id="UP000217895">
    <property type="component" value="Chromosome"/>
</dbReference>